<keyword evidence="3" id="KW-1185">Reference proteome</keyword>
<dbReference type="OrthoDB" id="5883878at2759"/>
<dbReference type="AlphaFoldDB" id="A0A2G5SHA6"/>
<accession>A0A2G5SHA6</accession>
<reference evidence="3" key="1">
    <citation type="submission" date="2017-10" db="EMBL/GenBank/DDBJ databases">
        <title>Rapid genome shrinkage in a self-fertile nematode reveals novel sperm competition proteins.</title>
        <authorList>
            <person name="Yin D."/>
            <person name="Schwarz E.M."/>
            <person name="Thomas C.G."/>
            <person name="Felde R.L."/>
            <person name="Korf I.F."/>
            <person name="Cutter A.D."/>
            <person name="Schartner C.M."/>
            <person name="Ralston E.J."/>
            <person name="Meyer B.J."/>
            <person name="Haag E.S."/>
        </authorList>
    </citation>
    <scope>NUCLEOTIDE SEQUENCE [LARGE SCALE GENOMIC DNA]</scope>
    <source>
        <strain evidence="3">JU1422</strain>
    </source>
</reference>
<dbReference type="Pfam" id="PF07735">
    <property type="entry name" value="FBA_2"/>
    <property type="match status" value="1"/>
</dbReference>
<proteinExistence type="predicted"/>
<comment type="caution">
    <text evidence="2">The sequence shown here is derived from an EMBL/GenBank/DDBJ whole genome shotgun (WGS) entry which is preliminary data.</text>
</comment>
<protein>
    <recommendedName>
        <fullName evidence="1">Sdz-33 F-box domain-containing protein</fullName>
    </recommendedName>
</protein>
<evidence type="ECO:0000259" key="1">
    <source>
        <dbReference type="Pfam" id="PF07735"/>
    </source>
</evidence>
<dbReference type="PANTHER" id="PTHR21503">
    <property type="entry name" value="F-BOX-CONTAINING HYPOTHETICAL PROTEIN C.ELEGANS"/>
    <property type="match status" value="1"/>
</dbReference>
<organism evidence="2 3">
    <name type="scientific">Caenorhabditis nigoni</name>
    <dbReference type="NCBI Taxonomy" id="1611254"/>
    <lineage>
        <taxon>Eukaryota</taxon>
        <taxon>Metazoa</taxon>
        <taxon>Ecdysozoa</taxon>
        <taxon>Nematoda</taxon>
        <taxon>Chromadorea</taxon>
        <taxon>Rhabditida</taxon>
        <taxon>Rhabditina</taxon>
        <taxon>Rhabditomorpha</taxon>
        <taxon>Rhabditoidea</taxon>
        <taxon>Rhabditidae</taxon>
        <taxon>Peloderinae</taxon>
        <taxon>Caenorhabditis</taxon>
    </lineage>
</organism>
<gene>
    <name evidence="2" type="ORF">B9Z55_027266</name>
</gene>
<evidence type="ECO:0000313" key="2">
    <source>
        <dbReference type="EMBL" id="PIC14322.1"/>
    </source>
</evidence>
<dbReference type="EMBL" id="PDUG01000008">
    <property type="protein sequence ID" value="PIC14322.1"/>
    <property type="molecule type" value="Genomic_DNA"/>
</dbReference>
<dbReference type="InterPro" id="IPR012885">
    <property type="entry name" value="F-box_Sdz-33"/>
</dbReference>
<feature type="domain" description="Sdz-33 F-box" evidence="1">
    <location>
        <begin position="153"/>
        <end position="217"/>
    </location>
</feature>
<sequence>MTPYDLFELYHCSKRCANLVPLGGTKKYQFSIDLPKLTISIRTGNFEHYTYSFGDILPGVIPAQSPKLQLKTFLLKLFDVFQFQQISCFNTGTSDFDTFASIAKILIERKCIIANLNFQIQQVREVELKNILENLQIVNCLNFPETVKLSSNFKCQLSRFPEEMYIRNSSWFGFDQLCSAVNSSVKIELSKSSLTVRHINSFLEKWKAGEFPEMTAFFISIRNSKFSENGQVLGIQLSQLTNWVNYPTVHRRFLGRHYGCVPGGIVVENVNGVKAVMNFESSSFFNFMVLA</sequence>
<dbReference type="Proteomes" id="UP000230233">
    <property type="component" value="Unassembled WGS sequence"/>
</dbReference>
<evidence type="ECO:0000313" key="3">
    <source>
        <dbReference type="Proteomes" id="UP000230233"/>
    </source>
</evidence>
<name>A0A2G5SHA6_9PELO</name>
<dbReference type="PANTHER" id="PTHR21503:SF52">
    <property type="entry name" value="F-BOX DOMAIN-CONTAINING PROTEIN"/>
    <property type="match status" value="1"/>
</dbReference>